<dbReference type="Pfam" id="PF01609">
    <property type="entry name" value="DDE_Tnp_1"/>
    <property type="match status" value="1"/>
</dbReference>
<proteinExistence type="predicted"/>
<feature type="non-terminal residue" evidence="3">
    <location>
        <position position="178"/>
    </location>
</feature>
<evidence type="ECO:0000259" key="2">
    <source>
        <dbReference type="Pfam" id="PF14294"/>
    </source>
</evidence>
<gene>
    <name evidence="3" type="ORF">H9928_13360</name>
</gene>
<dbReference type="Proteomes" id="UP000784286">
    <property type="component" value="Unassembled WGS sequence"/>
</dbReference>
<feature type="domain" description="DUF4372" evidence="2">
    <location>
        <begin position="5"/>
        <end position="75"/>
    </location>
</feature>
<dbReference type="PANTHER" id="PTHR33258:SF1">
    <property type="entry name" value="TRANSPOSASE INSL FOR INSERTION SEQUENCE ELEMENT IS186A-RELATED"/>
    <property type="match status" value="1"/>
</dbReference>
<evidence type="ECO:0000313" key="4">
    <source>
        <dbReference type="Proteomes" id="UP000784286"/>
    </source>
</evidence>
<dbReference type="AlphaFoldDB" id="A0A948TQ47"/>
<organism evidence="3 4">
    <name type="scientific">Candidatus Phocaeicola excrementipullorum</name>
    <dbReference type="NCBI Taxonomy" id="2838731"/>
    <lineage>
        <taxon>Bacteria</taxon>
        <taxon>Pseudomonadati</taxon>
        <taxon>Bacteroidota</taxon>
        <taxon>Bacteroidia</taxon>
        <taxon>Bacteroidales</taxon>
        <taxon>Bacteroidaceae</taxon>
        <taxon>Phocaeicola</taxon>
    </lineage>
</organism>
<accession>A0A948TQ47</accession>
<name>A0A948TQ47_9BACT</name>
<dbReference type="GO" id="GO:0004803">
    <property type="term" value="F:transposase activity"/>
    <property type="evidence" value="ECO:0007669"/>
    <property type="project" value="InterPro"/>
</dbReference>
<protein>
    <submittedName>
        <fullName evidence="3">DUF4372 domain-containing protein</fullName>
    </submittedName>
</protein>
<dbReference type="GO" id="GO:0003677">
    <property type="term" value="F:DNA binding"/>
    <property type="evidence" value="ECO:0007669"/>
    <property type="project" value="InterPro"/>
</dbReference>
<evidence type="ECO:0000313" key="3">
    <source>
        <dbReference type="EMBL" id="MBU3857494.1"/>
    </source>
</evidence>
<dbReference type="InterPro" id="IPR002559">
    <property type="entry name" value="Transposase_11"/>
</dbReference>
<sequence length="178" mass="20891">MHKDKFVFAQLTRFLDRNHFNYLVKKYEGDKYIKSYTRWNQLLTMMFGQLSNRESLRDLVVAMEAHAGKLYHLGIGKSVTRSNLSKANEQRDYRIFEEYATFMIAEACKRRINKIFELGGHVYSFDSTTIDLCLSVFEWARFRKHKGGIKLHTLYEVEAEVPAFVHITPANIHDSKAM</sequence>
<reference evidence="3" key="2">
    <citation type="submission" date="2021-04" db="EMBL/GenBank/DDBJ databases">
        <authorList>
            <person name="Gilroy R."/>
        </authorList>
    </citation>
    <scope>NUCLEOTIDE SEQUENCE</scope>
    <source>
        <strain evidence="3">8470</strain>
    </source>
</reference>
<dbReference type="PANTHER" id="PTHR33258">
    <property type="entry name" value="TRANSPOSASE INSL FOR INSERTION SEQUENCE ELEMENT IS186A-RELATED"/>
    <property type="match status" value="1"/>
</dbReference>
<dbReference type="GO" id="GO:0006313">
    <property type="term" value="P:DNA transposition"/>
    <property type="evidence" value="ECO:0007669"/>
    <property type="project" value="InterPro"/>
</dbReference>
<reference evidence="3" key="1">
    <citation type="journal article" date="2021" name="PeerJ">
        <title>Extensive microbial diversity within the chicken gut microbiome revealed by metagenomics and culture.</title>
        <authorList>
            <person name="Gilroy R."/>
            <person name="Ravi A."/>
            <person name="Getino M."/>
            <person name="Pursley I."/>
            <person name="Horton D.L."/>
            <person name="Alikhan N.F."/>
            <person name="Baker D."/>
            <person name="Gharbi K."/>
            <person name="Hall N."/>
            <person name="Watson M."/>
            <person name="Adriaenssens E.M."/>
            <person name="Foster-Nyarko E."/>
            <person name="Jarju S."/>
            <person name="Secka A."/>
            <person name="Antonio M."/>
            <person name="Oren A."/>
            <person name="Chaudhuri R.R."/>
            <person name="La Ragione R."/>
            <person name="Hildebrand F."/>
            <person name="Pallen M.J."/>
        </authorList>
    </citation>
    <scope>NUCLEOTIDE SEQUENCE</scope>
    <source>
        <strain evidence="3">8470</strain>
    </source>
</reference>
<evidence type="ECO:0000259" key="1">
    <source>
        <dbReference type="Pfam" id="PF01609"/>
    </source>
</evidence>
<dbReference type="EMBL" id="JAHLFJ010000125">
    <property type="protein sequence ID" value="MBU3857494.1"/>
    <property type="molecule type" value="Genomic_DNA"/>
</dbReference>
<comment type="caution">
    <text evidence="3">The sequence shown here is derived from an EMBL/GenBank/DDBJ whole genome shotgun (WGS) entry which is preliminary data.</text>
</comment>
<dbReference type="Pfam" id="PF14294">
    <property type="entry name" value="DUF4372"/>
    <property type="match status" value="1"/>
</dbReference>
<feature type="domain" description="Transposase IS4-like" evidence="1">
    <location>
        <begin position="122"/>
        <end position="178"/>
    </location>
</feature>
<dbReference type="InterPro" id="IPR025399">
    <property type="entry name" value="DUF4372"/>
</dbReference>